<reference evidence="10 11" key="1">
    <citation type="submission" date="2018-03" db="EMBL/GenBank/DDBJ databases">
        <title>Genomic Encyclopedia of Archaeal and Bacterial Type Strains, Phase II (KMG-II): from individual species to whole genera.</title>
        <authorList>
            <person name="Goeker M."/>
        </authorList>
    </citation>
    <scope>NUCLEOTIDE SEQUENCE [LARGE SCALE GENOMIC DNA]</scope>
    <source>
        <strain evidence="10 11">DSM 27267</strain>
    </source>
</reference>
<evidence type="ECO:0000313" key="10">
    <source>
        <dbReference type="EMBL" id="PSK80624.1"/>
    </source>
</evidence>
<feature type="binding site" evidence="5">
    <location>
        <position position="259"/>
    </location>
    <ligand>
        <name>FAD</name>
        <dbReference type="ChEBI" id="CHEBI:57692"/>
    </ligand>
</feature>
<dbReference type="InterPro" id="IPR036134">
    <property type="entry name" value="Crypto/Photolyase_FAD-like_sf"/>
</dbReference>
<name>A0A2P8C6N8_9BACT</name>
<dbReference type="SUPFAM" id="SSF48173">
    <property type="entry name" value="Cryptochrome/photolyase FAD-binding domain"/>
    <property type="match status" value="1"/>
</dbReference>
<sequence>MRKKEKAVVSIFWFRRDLRLEDNIGLMHALKTRENVLPVFIFDPEIFQRDQKNRNVQVGFVYDALLSIKEKLEILGSDLYVAAGKPLDVFKTLMETYHIFSVYANREYEPYTLQRDEEIASFLNQHEVEFHTYKDHVLFEKDEIVKDNGEPYTVFTAYKQRFLRKLNLSMVVPAPISKYAHNFFRTVPIPMPSLEEMKYSRVDVPIPARKLPAELLKNYESERDFPARNGTSHLGVHLRFGTVSIRKVTALAMQHSDTFLSELLWRNFYSVILWFFPEVVHRSFKPAYDDILWENKKGQFEAWCEGRTGYPLVDAGMRELNATGYMHNRVRMVVASFLCKHLLIDWRWGEAFFASKLLDYDLASNNGGWQWAAGSGNDAAPYFRVFNPELQAKKFDPKGEYIVKWVPEYGTMSYPKPIVVHAEARERALTRYAEAVKAKA</sequence>
<dbReference type="EMBL" id="BLAU01000001">
    <property type="protein sequence ID" value="GET22081.1"/>
    <property type="molecule type" value="Genomic_DNA"/>
</dbReference>
<keyword evidence="3 5" id="KW-0274">FAD</keyword>
<dbReference type="GO" id="GO:0006139">
    <property type="term" value="P:nucleobase-containing compound metabolic process"/>
    <property type="evidence" value="ECO:0007669"/>
    <property type="project" value="UniProtKB-ARBA"/>
</dbReference>
<dbReference type="InterPro" id="IPR018394">
    <property type="entry name" value="DNA_photolyase_1_CS_C"/>
</dbReference>
<comment type="cofactor">
    <cofactor evidence="1">
        <name>(6R)-5,10-methylene-5,6,7,8-tetrahydrofolate</name>
        <dbReference type="ChEBI" id="CHEBI:15636"/>
    </cofactor>
</comment>
<dbReference type="GO" id="GO:0009416">
    <property type="term" value="P:response to light stimulus"/>
    <property type="evidence" value="ECO:0007669"/>
    <property type="project" value="TreeGrafter"/>
</dbReference>
<evidence type="ECO:0000313" key="11">
    <source>
        <dbReference type="Proteomes" id="UP000240621"/>
    </source>
</evidence>
<dbReference type="InterPro" id="IPR036155">
    <property type="entry name" value="Crypto/Photolyase_N_sf"/>
</dbReference>
<keyword evidence="4 7" id="KW-0157">Chromophore</keyword>
<accession>A0A2P8C6N8</accession>
<proteinExistence type="inferred from homology"/>
<comment type="cofactor">
    <cofactor evidence="5">
        <name>FAD</name>
        <dbReference type="ChEBI" id="CHEBI:57692"/>
    </cofactor>
    <text evidence="5">Binds 1 FAD per subunit.</text>
</comment>
<dbReference type="PROSITE" id="PS51645">
    <property type="entry name" value="PHR_CRY_ALPHA_BETA"/>
    <property type="match status" value="1"/>
</dbReference>
<dbReference type="PROSITE" id="PS00691">
    <property type="entry name" value="DNA_PHOTOLYASES_1_2"/>
    <property type="match status" value="1"/>
</dbReference>
<dbReference type="OrthoDB" id="9772484at2"/>
<keyword evidence="12" id="KW-1185">Reference proteome</keyword>
<dbReference type="Gene3D" id="1.25.40.80">
    <property type="match status" value="1"/>
</dbReference>
<dbReference type="GO" id="GO:0071949">
    <property type="term" value="F:FAD binding"/>
    <property type="evidence" value="ECO:0007669"/>
    <property type="project" value="TreeGrafter"/>
</dbReference>
<dbReference type="Pfam" id="PF00875">
    <property type="entry name" value="DNA_photolyase"/>
    <property type="match status" value="1"/>
</dbReference>
<feature type="site" description="Electron transfer via tryptophanyl radical" evidence="6">
    <location>
        <position position="346"/>
    </location>
</feature>
<dbReference type="Proteomes" id="UP000240621">
    <property type="component" value="Unassembled WGS sequence"/>
</dbReference>
<dbReference type="Gene3D" id="1.10.579.10">
    <property type="entry name" value="DNA Cyclobutane Dipyrimidine Photolyase, subunit A, domain 3"/>
    <property type="match status" value="1"/>
</dbReference>
<feature type="site" description="Electron transfer via tryptophanyl radical" evidence="6">
    <location>
        <position position="293"/>
    </location>
</feature>
<dbReference type="InterPro" id="IPR006050">
    <property type="entry name" value="DNA_photolyase_N"/>
</dbReference>
<dbReference type="Pfam" id="PF03441">
    <property type="entry name" value="FAD_binding_7"/>
    <property type="match status" value="1"/>
</dbReference>
<dbReference type="PROSITE" id="PS00394">
    <property type="entry name" value="DNA_PHOTOLYASES_1_1"/>
    <property type="match status" value="1"/>
</dbReference>
<dbReference type="Gene3D" id="3.40.50.620">
    <property type="entry name" value="HUPs"/>
    <property type="match status" value="1"/>
</dbReference>
<dbReference type="PRINTS" id="PR00147">
    <property type="entry name" value="DNAPHOTLYASE"/>
</dbReference>
<evidence type="ECO:0000256" key="2">
    <source>
        <dbReference type="ARBA" id="ARBA00022630"/>
    </source>
</evidence>
<evidence type="ECO:0000259" key="8">
    <source>
        <dbReference type="PROSITE" id="PS51645"/>
    </source>
</evidence>
<dbReference type="GO" id="GO:0003677">
    <property type="term" value="F:DNA binding"/>
    <property type="evidence" value="ECO:0007669"/>
    <property type="project" value="TreeGrafter"/>
</dbReference>
<gene>
    <name evidence="9" type="primary">phrB1</name>
    <name evidence="10" type="ORF">CLV93_11461</name>
    <name evidence="9" type="ORF">JCM18694_23270</name>
</gene>
<protein>
    <submittedName>
        <fullName evidence="10">Deoxyribodipyrimidine photo-lyase</fullName>
    </submittedName>
</protein>
<comment type="caution">
    <text evidence="10">The sequence shown here is derived from an EMBL/GenBank/DDBJ whole genome shotgun (WGS) entry which is preliminary data.</text>
</comment>
<dbReference type="InterPro" id="IPR014729">
    <property type="entry name" value="Rossmann-like_a/b/a_fold"/>
</dbReference>
<feature type="site" description="Electron transfer via tryptophanyl radical" evidence="6">
    <location>
        <position position="369"/>
    </location>
</feature>
<evidence type="ECO:0000313" key="12">
    <source>
        <dbReference type="Proteomes" id="UP000396862"/>
    </source>
</evidence>
<dbReference type="PANTHER" id="PTHR11455:SF9">
    <property type="entry name" value="CRYPTOCHROME CIRCADIAN CLOCK 5 ISOFORM X1"/>
    <property type="match status" value="1"/>
</dbReference>
<evidence type="ECO:0000256" key="1">
    <source>
        <dbReference type="ARBA" id="ARBA00001932"/>
    </source>
</evidence>
<feature type="domain" description="Photolyase/cryptochrome alpha/beta" evidence="8">
    <location>
        <begin position="8"/>
        <end position="138"/>
    </location>
</feature>
<reference evidence="9 12" key="2">
    <citation type="submission" date="2019-10" db="EMBL/GenBank/DDBJ databases">
        <title>Prolixibacter strains distinguished by the presence of nitrate reductase genes were adept at nitrate-dependent anaerobic corrosion of metallic iron and carbon steel.</title>
        <authorList>
            <person name="Iino T."/>
            <person name="Shono N."/>
            <person name="Ito K."/>
            <person name="Nakamura R."/>
            <person name="Sueoka K."/>
            <person name="Harayama S."/>
            <person name="Ohkuma M."/>
        </authorList>
    </citation>
    <scope>NUCLEOTIDE SEQUENCE [LARGE SCALE GENOMIC DNA]</scope>
    <source>
        <strain evidence="9 12">MIC1-1</strain>
    </source>
</reference>
<feature type="binding site" evidence="5">
    <location>
        <begin position="359"/>
        <end position="361"/>
    </location>
    <ligand>
        <name>FAD</name>
        <dbReference type="ChEBI" id="CHEBI:57692"/>
    </ligand>
</feature>
<dbReference type="SUPFAM" id="SSF52425">
    <property type="entry name" value="Cryptochrome/photolyase, N-terminal domain"/>
    <property type="match status" value="1"/>
</dbReference>
<dbReference type="Proteomes" id="UP000396862">
    <property type="component" value="Unassembled WGS sequence"/>
</dbReference>
<evidence type="ECO:0000256" key="3">
    <source>
        <dbReference type="ARBA" id="ARBA00022827"/>
    </source>
</evidence>
<evidence type="ECO:0000256" key="6">
    <source>
        <dbReference type="PIRSR" id="PIRSR602081-2"/>
    </source>
</evidence>
<feature type="binding site" evidence="5">
    <location>
        <position position="219"/>
    </location>
    <ligand>
        <name>FAD</name>
        <dbReference type="ChEBI" id="CHEBI:57692"/>
    </ligand>
</feature>
<dbReference type="PANTHER" id="PTHR11455">
    <property type="entry name" value="CRYPTOCHROME"/>
    <property type="match status" value="1"/>
</dbReference>
<dbReference type="InterPro" id="IPR005101">
    <property type="entry name" value="Cryptochr/Photolyase_FAD-bd"/>
</dbReference>
<dbReference type="EMBL" id="PYGC01000014">
    <property type="protein sequence ID" value="PSK80624.1"/>
    <property type="molecule type" value="Genomic_DNA"/>
</dbReference>
<evidence type="ECO:0000313" key="9">
    <source>
        <dbReference type="EMBL" id="GET22081.1"/>
    </source>
</evidence>
<dbReference type="GO" id="GO:0003904">
    <property type="term" value="F:deoxyribodipyrimidine photo-lyase activity"/>
    <property type="evidence" value="ECO:0007669"/>
    <property type="project" value="TreeGrafter"/>
</dbReference>
<keyword evidence="10" id="KW-0456">Lyase</keyword>
<evidence type="ECO:0000256" key="5">
    <source>
        <dbReference type="PIRSR" id="PIRSR602081-1"/>
    </source>
</evidence>
<dbReference type="GO" id="GO:0006950">
    <property type="term" value="P:response to stress"/>
    <property type="evidence" value="ECO:0007669"/>
    <property type="project" value="UniProtKB-ARBA"/>
</dbReference>
<dbReference type="AlphaFoldDB" id="A0A2P8C6N8"/>
<comment type="similarity">
    <text evidence="7">Belongs to the DNA photolyase family.</text>
</comment>
<dbReference type="RefSeq" id="WP_106543734.1">
    <property type="nucleotide sequence ID" value="NZ_BLAU01000001.1"/>
</dbReference>
<evidence type="ECO:0000256" key="7">
    <source>
        <dbReference type="RuleBase" id="RU004182"/>
    </source>
</evidence>
<dbReference type="InterPro" id="IPR002081">
    <property type="entry name" value="Cryptochrome/DNA_photolyase_1"/>
</dbReference>
<evidence type="ECO:0000256" key="4">
    <source>
        <dbReference type="ARBA" id="ARBA00022991"/>
    </source>
</evidence>
<keyword evidence="2 5" id="KW-0285">Flavoprotein</keyword>
<organism evidence="10 11">
    <name type="scientific">Prolixibacter denitrificans</name>
    <dbReference type="NCBI Taxonomy" id="1541063"/>
    <lineage>
        <taxon>Bacteria</taxon>
        <taxon>Pseudomonadati</taxon>
        <taxon>Bacteroidota</taxon>
        <taxon>Bacteroidia</taxon>
        <taxon>Marinilabiliales</taxon>
        <taxon>Prolixibacteraceae</taxon>
        <taxon>Prolixibacter</taxon>
    </lineage>
</organism>
<feature type="binding site" evidence="5">
    <location>
        <begin position="262"/>
        <end position="269"/>
    </location>
    <ligand>
        <name>FAD</name>
        <dbReference type="ChEBI" id="CHEBI:57692"/>
    </ligand>
</feature>